<proteinExistence type="predicted"/>
<dbReference type="EMBL" id="FUXB01000003">
    <property type="protein sequence ID" value="SJZ55320.1"/>
    <property type="molecule type" value="Genomic_DNA"/>
</dbReference>
<keyword evidence="2" id="KW-1185">Reference proteome</keyword>
<evidence type="ECO:0000313" key="2">
    <source>
        <dbReference type="Proteomes" id="UP000190834"/>
    </source>
</evidence>
<name>A0A1T4LKR1_VIBCI</name>
<sequence>MFFSAKGILSLKLGMGVMYEGVGGFIESIEDDYLDDLGIIKWKLFNGNWGTK</sequence>
<protein>
    <submittedName>
        <fullName evidence="1">Uncharacterized protein</fullName>
    </submittedName>
</protein>
<gene>
    <name evidence="1" type="ORF">SAMN02745782_00629</name>
</gene>
<organism evidence="1 2">
    <name type="scientific">Vibrio cincinnatiensis DSM 19608</name>
    <dbReference type="NCBI Taxonomy" id="1123491"/>
    <lineage>
        <taxon>Bacteria</taxon>
        <taxon>Pseudomonadati</taxon>
        <taxon>Pseudomonadota</taxon>
        <taxon>Gammaproteobacteria</taxon>
        <taxon>Vibrionales</taxon>
        <taxon>Vibrionaceae</taxon>
        <taxon>Vibrio</taxon>
    </lineage>
</organism>
<dbReference type="Proteomes" id="UP000190834">
    <property type="component" value="Unassembled WGS sequence"/>
</dbReference>
<evidence type="ECO:0000313" key="1">
    <source>
        <dbReference type="EMBL" id="SJZ55320.1"/>
    </source>
</evidence>
<accession>A0A1T4LKR1</accession>
<reference evidence="2" key="1">
    <citation type="submission" date="2017-02" db="EMBL/GenBank/DDBJ databases">
        <authorList>
            <person name="Varghese N."/>
            <person name="Submissions S."/>
        </authorList>
    </citation>
    <scope>NUCLEOTIDE SEQUENCE [LARGE SCALE GENOMIC DNA]</scope>
    <source>
        <strain evidence="2">DSM 19608</strain>
    </source>
</reference>
<dbReference type="AlphaFoldDB" id="A0A1T4LKR1"/>